<dbReference type="AlphaFoldDB" id="A0A8J2NT99"/>
<dbReference type="InterPro" id="IPR002168">
    <property type="entry name" value="Lipase_GDXG_HIS_AS"/>
</dbReference>
<evidence type="ECO:0000256" key="5">
    <source>
        <dbReference type="ARBA" id="ARBA00023180"/>
    </source>
</evidence>
<keyword evidence="9" id="KW-1185">Reference proteome</keyword>
<comment type="caution">
    <text evidence="8">The sequence shown here is derived from an EMBL/GenBank/DDBJ whole genome shotgun (WGS) entry which is preliminary data.</text>
</comment>
<dbReference type="PROSITE" id="PS00122">
    <property type="entry name" value="CARBOXYLESTERASE_B_1"/>
    <property type="match status" value="1"/>
</dbReference>
<keyword evidence="3" id="KW-0719">Serine esterase</keyword>
<evidence type="ECO:0000256" key="4">
    <source>
        <dbReference type="ARBA" id="ARBA00022801"/>
    </source>
</evidence>
<dbReference type="PROSITE" id="PS01173">
    <property type="entry name" value="LIPASE_GDXG_HIS"/>
    <property type="match status" value="1"/>
</dbReference>
<evidence type="ECO:0000313" key="8">
    <source>
        <dbReference type="EMBL" id="CAG7690771.1"/>
    </source>
</evidence>
<evidence type="ECO:0000256" key="6">
    <source>
        <dbReference type="RuleBase" id="RU361235"/>
    </source>
</evidence>
<dbReference type="OrthoDB" id="19653at2759"/>
<dbReference type="EMBL" id="CAJVCH010021408">
    <property type="protein sequence ID" value="CAG7690771.1"/>
    <property type="molecule type" value="Genomic_DNA"/>
</dbReference>
<dbReference type="EC" id="3.1.1.-" evidence="6"/>
<comment type="similarity">
    <text evidence="2">Belongs to the 'GDXG' lipolytic enzyme family.</text>
</comment>
<evidence type="ECO:0000313" key="9">
    <source>
        <dbReference type="Proteomes" id="UP000708208"/>
    </source>
</evidence>
<sequence length="441" mass="49508">RCQNETTNLPVLFHIHGGGFTSGSGDYFDPLFFMDECIVYVSINYRLGALGFITTQDGVLPGNLGLKDALLALKWTNQHIENFRGDKNSITITGISAGGISVSHFLASPAAKGLFQRVIAQSGSSLTPFIQKDPKKNAIKLGELVGCTNEDSVALKSCLESKTIKELISNQDKLKTWVIDLERLVPVVEPEDAIEPFQTEDPYLRIKRGEGSRVPLITGVTKDEGILLNAYVTLNTKPALEELNSKWYEIAPIIYLYDHLNMTDEERNGISDKIKNFYLGGKPVGPETSQGFIDSESDRNFNFGSWEEASLHSKYAPVYHYSLNFKGNYSNVFQFLGLREVAVSHGHDTQFFYKTPDAPLPEPGSDRLRFSENVIKLWTSFIKTGVPTDVYPNVHTWENFNPQHPSTLILDLPAENAKDYKLERMKFWSNLNLRKLEFPGV</sequence>
<evidence type="ECO:0000259" key="7">
    <source>
        <dbReference type="Pfam" id="PF00135"/>
    </source>
</evidence>
<feature type="domain" description="Carboxylesterase type B" evidence="7">
    <location>
        <begin position="4"/>
        <end position="428"/>
    </location>
</feature>
<dbReference type="InterPro" id="IPR002018">
    <property type="entry name" value="CarbesteraseB"/>
</dbReference>
<dbReference type="Proteomes" id="UP000708208">
    <property type="component" value="Unassembled WGS sequence"/>
</dbReference>
<name>A0A8J2NT99_9HEXA</name>
<evidence type="ECO:0000256" key="1">
    <source>
        <dbReference type="ARBA" id="ARBA00005964"/>
    </source>
</evidence>
<reference evidence="8" key="1">
    <citation type="submission" date="2021-06" db="EMBL/GenBank/DDBJ databases">
        <authorList>
            <person name="Hodson N. C."/>
            <person name="Mongue J. A."/>
            <person name="Jaron S. K."/>
        </authorList>
    </citation>
    <scope>NUCLEOTIDE SEQUENCE</scope>
</reference>
<dbReference type="PANTHER" id="PTHR43142">
    <property type="entry name" value="CARBOXYLIC ESTER HYDROLASE"/>
    <property type="match status" value="1"/>
</dbReference>
<dbReference type="PANTHER" id="PTHR43142:SF1">
    <property type="entry name" value="CARBOXYLIC ESTER HYDROLASE"/>
    <property type="match status" value="1"/>
</dbReference>
<dbReference type="InterPro" id="IPR019826">
    <property type="entry name" value="Carboxylesterase_B_AS"/>
</dbReference>
<proteinExistence type="inferred from homology"/>
<accession>A0A8J2NT99</accession>
<dbReference type="Pfam" id="PF00135">
    <property type="entry name" value="COesterase"/>
    <property type="match status" value="1"/>
</dbReference>
<dbReference type="GO" id="GO:0052689">
    <property type="term" value="F:carboxylic ester hydrolase activity"/>
    <property type="evidence" value="ECO:0007669"/>
    <property type="project" value="UniProtKB-KW"/>
</dbReference>
<organism evidence="8 9">
    <name type="scientific">Allacma fusca</name>
    <dbReference type="NCBI Taxonomy" id="39272"/>
    <lineage>
        <taxon>Eukaryota</taxon>
        <taxon>Metazoa</taxon>
        <taxon>Ecdysozoa</taxon>
        <taxon>Arthropoda</taxon>
        <taxon>Hexapoda</taxon>
        <taxon>Collembola</taxon>
        <taxon>Symphypleona</taxon>
        <taxon>Sminthuridae</taxon>
        <taxon>Allacma</taxon>
    </lineage>
</organism>
<comment type="similarity">
    <text evidence="1 6">Belongs to the type-B carboxylesterase/lipase family.</text>
</comment>
<protein>
    <recommendedName>
        <fullName evidence="6">Carboxylic ester hydrolase</fullName>
        <ecNumber evidence="6">3.1.1.-</ecNumber>
    </recommendedName>
</protein>
<evidence type="ECO:0000256" key="2">
    <source>
        <dbReference type="ARBA" id="ARBA00010515"/>
    </source>
</evidence>
<evidence type="ECO:0000256" key="3">
    <source>
        <dbReference type="ARBA" id="ARBA00022487"/>
    </source>
</evidence>
<feature type="non-terminal residue" evidence="8">
    <location>
        <position position="1"/>
    </location>
</feature>
<keyword evidence="5" id="KW-0325">Glycoprotein</keyword>
<gene>
    <name evidence="8" type="ORF">AFUS01_LOCUS3540</name>
</gene>
<keyword evidence="4 6" id="KW-0378">Hydrolase</keyword>